<gene>
    <name evidence="2" type="ORF">ASPWEDRAFT_188128</name>
</gene>
<feature type="region of interest" description="Disordered" evidence="1">
    <location>
        <begin position="25"/>
        <end position="83"/>
    </location>
</feature>
<name>A0A1L9R427_ASPWE</name>
<evidence type="ECO:0000256" key="1">
    <source>
        <dbReference type="SAM" id="MobiDB-lite"/>
    </source>
</evidence>
<dbReference type="EMBL" id="KV878218">
    <property type="protein sequence ID" value="OJJ29681.1"/>
    <property type="molecule type" value="Genomic_DNA"/>
</dbReference>
<accession>A0A1L9R427</accession>
<reference evidence="3" key="1">
    <citation type="journal article" date="2017" name="Genome Biol.">
        <title>Comparative genomics reveals high biological diversity and specific adaptations in the industrially and medically important fungal genus Aspergillus.</title>
        <authorList>
            <person name="de Vries R.P."/>
            <person name="Riley R."/>
            <person name="Wiebenga A."/>
            <person name="Aguilar-Osorio G."/>
            <person name="Amillis S."/>
            <person name="Uchima C.A."/>
            <person name="Anderluh G."/>
            <person name="Asadollahi M."/>
            <person name="Askin M."/>
            <person name="Barry K."/>
            <person name="Battaglia E."/>
            <person name="Bayram O."/>
            <person name="Benocci T."/>
            <person name="Braus-Stromeyer S.A."/>
            <person name="Caldana C."/>
            <person name="Canovas D."/>
            <person name="Cerqueira G.C."/>
            <person name="Chen F."/>
            <person name="Chen W."/>
            <person name="Choi C."/>
            <person name="Clum A."/>
            <person name="Dos Santos R.A."/>
            <person name="Damasio A.R."/>
            <person name="Diallinas G."/>
            <person name="Emri T."/>
            <person name="Fekete E."/>
            <person name="Flipphi M."/>
            <person name="Freyberg S."/>
            <person name="Gallo A."/>
            <person name="Gournas C."/>
            <person name="Habgood R."/>
            <person name="Hainaut M."/>
            <person name="Harispe M.L."/>
            <person name="Henrissat B."/>
            <person name="Hilden K.S."/>
            <person name="Hope R."/>
            <person name="Hossain A."/>
            <person name="Karabika E."/>
            <person name="Karaffa L."/>
            <person name="Karanyi Z."/>
            <person name="Krasevec N."/>
            <person name="Kuo A."/>
            <person name="Kusch H."/>
            <person name="LaButti K."/>
            <person name="Lagendijk E.L."/>
            <person name="Lapidus A."/>
            <person name="Levasseur A."/>
            <person name="Lindquist E."/>
            <person name="Lipzen A."/>
            <person name="Logrieco A.F."/>
            <person name="MacCabe A."/>
            <person name="Maekelae M.R."/>
            <person name="Malavazi I."/>
            <person name="Melin P."/>
            <person name="Meyer V."/>
            <person name="Mielnichuk N."/>
            <person name="Miskei M."/>
            <person name="Molnar A.P."/>
            <person name="Mule G."/>
            <person name="Ngan C.Y."/>
            <person name="Orejas M."/>
            <person name="Orosz E."/>
            <person name="Ouedraogo J.P."/>
            <person name="Overkamp K.M."/>
            <person name="Park H.-S."/>
            <person name="Perrone G."/>
            <person name="Piumi F."/>
            <person name="Punt P.J."/>
            <person name="Ram A.F."/>
            <person name="Ramon A."/>
            <person name="Rauscher S."/>
            <person name="Record E."/>
            <person name="Riano-Pachon D.M."/>
            <person name="Robert V."/>
            <person name="Roehrig J."/>
            <person name="Ruller R."/>
            <person name="Salamov A."/>
            <person name="Salih N.S."/>
            <person name="Samson R.A."/>
            <person name="Sandor E."/>
            <person name="Sanguinetti M."/>
            <person name="Schuetze T."/>
            <person name="Sepcic K."/>
            <person name="Shelest E."/>
            <person name="Sherlock G."/>
            <person name="Sophianopoulou V."/>
            <person name="Squina F.M."/>
            <person name="Sun H."/>
            <person name="Susca A."/>
            <person name="Todd R.B."/>
            <person name="Tsang A."/>
            <person name="Unkles S.E."/>
            <person name="van de Wiele N."/>
            <person name="van Rossen-Uffink D."/>
            <person name="Oliveira J.V."/>
            <person name="Vesth T.C."/>
            <person name="Visser J."/>
            <person name="Yu J.-H."/>
            <person name="Zhou M."/>
            <person name="Andersen M.R."/>
            <person name="Archer D.B."/>
            <person name="Baker S.E."/>
            <person name="Benoit I."/>
            <person name="Brakhage A.A."/>
            <person name="Braus G.H."/>
            <person name="Fischer R."/>
            <person name="Frisvad J.C."/>
            <person name="Goldman G.H."/>
            <person name="Houbraken J."/>
            <person name="Oakley B."/>
            <person name="Pocsi I."/>
            <person name="Scazzocchio C."/>
            <person name="Seiboth B."/>
            <person name="vanKuyk P.A."/>
            <person name="Wortman J."/>
            <person name="Dyer P.S."/>
            <person name="Grigoriev I.V."/>
        </authorList>
    </citation>
    <scope>NUCLEOTIDE SEQUENCE [LARGE SCALE GENOMIC DNA]</scope>
    <source>
        <strain evidence="3">DTO 134E9</strain>
    </source>
</reference>
<dbReference type="GeneID" id="63748052"/>
<sequence length="83" mass="9391">MGLIKTGVMLAGAYGLIKTSSKAANDYQEKKNQQSHQCTCHHDHRSNNYAPPSHPPPGYHEPYGYNNHSQRHYEPSYYSGSKQ</sequence>
<evidence type="ECO:0000313" key="3">
    <source>
        <dbReference type="Proteomes" id="UP000184383"/>
    </source>
</evidence>
<dbReference type="OrthoDB" id="4510476at2759"/>
<dbReference type="RefSeq" id="XP_040683358.1">
    <property type="nucleotide sequence ID" value="XM_040832204.1"/>
</dbReference>
<dbReference type="Proteomes" id="UP000184383">
    <property type="component" value="Unassembled WGS sequence"/>
</dbReference>
<protein>
    <submittedName>
        <fullName evidence="2">Uncharacterized protein</fullName>
    </submittedName>
</protein>
<evidence type="ECO:0000313" key="2">
    <source>
        <dbReference type="EMBL" id="OJJ29681.1"/>
    </source>
</evidence>
<dbReference type="AlphaFoldDB" id="A0A1L9R427"/>
<proteinExistence type="predicted"/>
<keyword evidence="3" id="KW-1185">Reference proteome</keyword>
<organism evidence="2 3">
    <name type="scientific">Aspergillus wentii DTO 134E9</name>
    <dbReference type="NCBI Taxonomy" id="1073089"/>
    <lineage>
        <taxon>Eukaryota</taxon>
        <taxon>Fungi</taxon>
        <taxon>Dikarya</taxon>
        <taxon>Ascomycota</taxon>
        <taxon>Pezizomycotina</taxon>
        <taxon>Eurotiomycetes</taxon>
        <taxon>Eurotiomycetidae</taxon>
        <taxon>Eurotiales</taxon>
        <taxon>Aspergillaceae</taxon>
        <taxon>Aspergillus</taxon>
        <taxon>Aspergillus subgen. Cremei</taxon>
    </lineage>
</organism>
<dbReference type="VEuPathDB" id="FungiDB:ASPWEDRAFT_188128"/>